<dbReference type="EMBL" id="CP025746">
    <property type="protein sequence ID" value="QAA32534.1"/>
    <property type="molecule type" value="Genomic_DNA"/>
</dbReference>
<dbReference type="RefSeq" id="WP_128213323.1">
    <property type="nucleotide sequence ID" value="NZ_CP025746.1"/>
</dbReference>
<dbReference type="SUPFAM" id="SSF50044">
    <property type="entry name" value="SH3-domain"/>
    <property type="match status" value="1"/>
</dbReference>
<dbReference type="OrthoDB" id="1030757at2"/>
<dbReference type="InterPro" id="IPR036028">
    <property type="entry name" value="SH3-like_dom_sf"/>
</dbReference>
<feature type="domain" description="SH3" evidence="2">
    <location>
        <begin position="5"/>
        <end position="61"/>
    </location>
</feature>
<protein>
    <submittedName>
        <fullName evidence="3">Ligand-binding protein SH3</fullName>
    </submittedName>
</protein>
<dbReference type="Proteomes" id="UP000286268">
    <property type="component" value="Chromosome"/>
</dbReference>
<proteinExistence type="predicted"/>
<evidence type="ECO:0000313" key="4">
    <source>
        <dbReference type="Proteomes" id="UP000286268"/>
    </source>
</evidence>
<sequence length="123" mass="14221">MRFEVIEEHRYENNNPLIVKRGTRIKVVRRSNWGDGWINWAYCCTMDGTSEGWAPEQIIQIENEEGVFLEDYSAKEFNVEKGSTVKGTIELNGWIWCISLDDTESGWLPKDKLKALKGSHTII</sequence>
<keyword evidence="1" id="KW-0728">SH3 domain</keyword>
<dbReference type="PIRSF" id="PIRSF034961">
    <property type="entry name" value="UCP034961_SH3_2"/>
    <property type="match status" value="1"/>
</dbReference>
<dbReference type="AlphaFoldDB" id="A0A3R5UFM6"/>
<evidence type="ECO:0000256" key="1">
    <source>
        <dbReference type="ARBA" id="ARBA00022443"/>
    </source>
</evidence>
<evidence type="ECO:0000313" key="3">
    <source>
        <dbReference type="EMBL" id="QAA32534.1"/>
    </source>
</evidence>
<keyword evidence="4" id="KW-1185">Reference proteome</keyword>
<accession>A0A3R5UFM6</accession>
<dbReference type="InterPro" id="IPR014593">
    <property type="entry name" value="UCP034961_SH3_2"/>
</dbReference>
<gene>
    <name evidence="3" type="ORF">C1I91_13330</name>
</gene>
<name>A0A3R5UFM6_9CLOT</name>
<dbReference type="Pfam" id="PF07653">
    <property type="entry name" value="SH3_2"/>
    <property type="match status" value="1"/>
</dbReference>
<dbReference type="InterPro" id="IPR001452">
    <property type="entry name" value="SH3_domain"/>
</dbReference>
<reference evidence="3 4" key="1">
    <citation type="submission" date="2018-01" db="EMBL/GenBank/DDBJ databases">
        <title>Genome Sequencing and Assembly of Anaerobacter polyendosporus strain CT4.</title>
        <authorList>
            <person name="Tachaapaikoon C."/>
            <person name="Sutheeworapong S."/>
            <person name="Jenjaroenpun P."/>
            <person name="Wongsurawat T."/>
            <person name="Nookeaw I."/>
            <person name="Cheawchanlertfa P."/>
            <person name="Kosugi A."/>
            <person name="Cheevadhanarak S."/>
            <person name="Ratanakhanokchai K."/>
        </authorList>
    </citation>
    <scope>NUCLEOTIDE SEQUENCE [LARGE SCALE GENOMIC DNA]</scope>
    <source>
        <strain evidence="3 4">CT4</strain>
    </source>
</reference>
<evidence type="ECO:0000259" key="2">
    <source>
        <dbReference type="Pfam" id="PF07653"/>
    </source>
</evidence>
<dbReference type="KEGG" id="cmah:C1I91_13330"/>
<organism evidence="3 4">
    <name type="scientific">Clostridium manihotivorum</name>
    <dbReference type="NCBI Taxonomy" id="2320868"/>
    <lineage>
        <taxon>Bacteria</taxon>
        <taxon>Bacillati</taxon>
        <taxon>Bacillota</taxon>
        <taxon>Clostridia</taxon>
        <taxon>Eubacteriales</taxon>
        <taxon>Clostridiaceae</taxon>
        <taxon>Clostridium</taxon>
    </lineage>
</organism>